<keyword evidence="3" id="KW-1185">Reference proteome</keyword>
<accession>A0A2T4BZC7</accession>
<reference evidence="2 3" key="1">
    <citation type="submission" date="2016-07" db="EMBL/GenBank/DDBJ databases">
        <title>Multiple horizontal gene transfer events from other fungi enriched the ability of initially mycotrophic Trichoderma (Ascomycota) to feed on dead plant biomass.</title>
        <authorList>
            <consortium name="DOE Joint Genome Institute"/>
            <person name="Aerts A."/>
            <person name="Atanasova L."/>
            <person name="Chenthamara K."/>
            <person name="Zhang J."/>
            <person name="Grujic M."/>
            <person name="Henrissat B."/>
            <person name="Kuo A."/>
            <person name="Salamov A."/>
            <person name="Lipzen A."/>
            <person name="Labutti K."/>
            <person name="Barry K."/>
            <person name="Miao Y."/>
            <person name="Rahimi M.J."/>
            <person name="Shen Q."/>
            <person name="Grigoriev I.V."/>
            <person name="Kubicek C.P."/>
            <person name="Druzhinina I.S."/>
        </authorList>
    </citation>
    <scope>NUCLEOTIDE SEQUENCE [LARGE SCALE GENOMIC DNA]</scope>
    <source>
        <strain evidence="2 3">ATCC 18648</strain>
    </source>
</reference>
<name>A0A2T4BZC7_TRILO</name>
<protein>
    <submittedName>
        <fullName evidence="2">Uncharacterized protein</fullName>
    </submittedName>
</protein>
<evidence type="ECO:0000313" key="2">
    <source>
        <dbReference type="EMBL" id="PTB74693.1"/>
    </source>
</evidence>
<organism evidence="2 3">
    <name type="scientific">Trichoderma longibrachiatum ATCC 18648</name>
    <dbReference type="NCBI Taxonomy" id="983965"/>
    <lineage>
        <taxon>Eukaryota</taxon>
        <taxon>Fungi</taxon>
        <taxon>Dikarya</taxon>
        <taxon>Ascomycota</taxon>
        <taxon>Pezizomycotina</taxon>
        <taxon>Sordariomycetes</taxon>
        <taxon>Hypocreomycetidae</taxon>
        <taxon>Hypocreales</taxon>
        <taxon>Hypocreaceae</taxon>
        <taxon>Trichoderma</taxon>
    </lineage>
</organism>
<keyword evidence="1" id="KW-0812">Transmembrane</keyword>
<gene>
    <name evidence="2" type="ORF">M440DRAFT_1032370</name>
</gene>
<dbReference type="Proteomes" id="UP000240760">
    <property type="component" value="Unassembled WGS sequence"/>
</dbReference>
<evidence type="ECO:0000256" key="1">
    <source>
        <dbReference type="SAM" id="Phobius"/>
    </source>
</evidence>
<dbReference type="EMBL" id="KZ679135">
    <property type="protein sequence ID" value="PTB74693.1"/>
    <property type="molecule type" value="Genomic_DNA"/>
</dbReference>
<dbReference type="AlphaFoldDB" id="A0A2T4BZC7"/>
<feature type="transmembrane region" description="Helical" evidence="1">
    <location>
        <begin position="30"/>
        <end position="50"/>
    </location>
</feature>
<sequence length="114" mass="12991">MIFGSKESWVFCSSIMDFRFDASFSSHTRAYLIVVLLPRLFFFSFIFLFVPGPSISFLIPNQPCPTMVPFESSRVTLVMYLVCSWPAPKPRAYYEMNECMDCASRTGKQGSVGK</sequence>
<evidence type="ECO:0000313" key="3">
    <source>
        <dbReference type="Proteomes" id="UP000240760"/>
    </source>
</evidence>
<keyword evidence="1" id="KW-0472">Membrane</keyword>
<keyword evidence="1" id="KW-1133">Transmembrane helix</keyword>
<proteinExistence type="predicted"/>